<evidence type="ECO:0000259" key="1">
    <source>
        <dbReference type="PROSITE" id="PS51029"/>
    </source>
</evidence>
<dbReference type="AlphaFoldDB" id="A0AAW1J1M4"/>
<proteinExistence type="predicted"/>
<dbReference type="PANTHER" id="PTHR21505">
    <property type="entry name" value="MADF DOMAIN-CONTAINING PROTEIN-RELATED"/>
    <property type="match status" value="1"/>
</dbReference>
<dbReference type="Pfam" id="PF10545">
    <property type="entry name" value="MADF_DNA_bdg"/>
    <property type="match status" value="1"/>
</dbReference>
<organism evidence="2 3">
    <name type="scientific">Popillia japonica</name>
    <name type="common">Japanese beetle</name>
    <dbReference type="NCBI Taxonomy" id="7064"/>
    <lineage>
        <taxon>Eukaryota</taxon>
        <taxon>Metazoa</taxon>
        <taxon>Ecdysozoa</taxon>
        <taxon>Arthropoda</taxon>
        <taxon>Hexapoda</taxon>
        <taxon>Insecta</taxon>
        <taxon>Pterygota</taxon>
        <taxon>Neoptera</taxon>
        <taxon>Endopterygota</taxon>
        <taxon>Coleoptera</taxon>
        <taxon>Polyphaga</taxon>
        <taxon>Scarabaeiformia</taxon>
        <taxon>Scarabaeidae</taxon>
        <taxon>Rutelinae</taxon>
        <taxon>Popillia</taxon>
    </lineage>
</organism>
<dbReference type="Proteomes" id="UP001458880">
    <property type="component" value="Unassembled WGS sequence"/>
</dbReference>
<dbReference type="PANTHER" id="PTHR21505:SF8">
    <property type="entry name" value="DPT-YFP REPRESSOR BY OVEREXPRESSION, ISOFORM D-RELATED"/>
    <property type="match status" value="1"/>
</dbReference>
<dbReference type="EMBL" id="JASPKY010000443">
    <property type="protein sequence ID" value="KAK9696758.1"/>
    <property type="molecule type" value="Genomic_DNA"/>
</dbReference>
<keyword evidence="3" id="KW-1185">Reference proteome</keyword>
<accession>A0AAW1J1M4</accession>
<feature type="domain" description="MADF" evidence="1">
    <location>
        <begin position="10"/>
        <end position="108"/>
    </location>
</feature>
<reference evidence="2 3" key="1">
    <citation type="journal article" date="2024" name="BMC Genomics">
        <title>De novo assembly and annotation of Popillia japonica's genome with initial clues to its potential as an invasive pest.</title>
        <authorList>
            <person name="Cucini C."/>
            <person name="Boschi S."/>
            <person name="Funari R."/>
            <person name="Cardaioli E."/>
            <person name="Iannotti N."/>
            <person name="Marturano G."/>
            <person name="Paoli F."/>
            <person name="Bruttini M."/>
            <person name="Carapelli A."/>
            <person name="Frati F."/>
            <person name="Nardi F."/>
        </authorList>
    </citation>
    <scope>NUCLEOTIDE SEQUENCE [LARGE SCALE GENOMIC DNA]</scope>
    <source>
        <strain evidence="2">DMR45628</strain>
    </source>
</reference>
<sequence length="114" mass="13419">MANQPNFMQEFISLYRNHKCLWKIKDAAYVNRALRAKAYQELLDLYKTVDVKATVESVKNKINNMRSAFTKELKRVKISKKSGTSPDETYTPSLWYYDSLLFTADQEECRNTHK</sequence>
<dbReference type="InterPro" id="IPR006578">
    <property type="entry name" value="MADF-dom"/>
</dbReference>
<evidence type="ECO:0000313" key="2">
    <source>
        <dbReference type="EMBL" id="KAK9696758.1"/>
    </source>
</evidence>
<dbReference type="SMART" id="SM00595">
    <property type="entry name" value="MADF"/>
    <property type="match status" value="1"/>
</dbReference>
<dbReference type="PROSITE" id="PS51029">
    <property type="entry name" value="MADF"/>
    <property type="match status" value="1"/>
</dbReference>
<protein>
    <submittedName>
        <fullName evidence="2">Alcohol dehydrogenase transcription factor Myb/SANT-like</fullName>
    </submittedName>
</protein>
<gene>
    <name evidence="2" type="ORF">QE152_g31375</name>
</gene>
<name>A0AAW1J1M4_POPJA</name>
<comment type="caution">
    <text evidence="2">The sequence shown here is derived from an EMBL/GenBank/DDBJ whole genome shotgun (WGS) entry which is preliminary data.</text>
</comment>
<evidence type="ECO:0000313" key="3">
    <source>
        <dbReference type="Proteomes" id="UP001458880"/>
    </source>
</evidence>